<dbReference type="EMBL" id="CP003630">
    <property type="protein sequence ID" value="AFZ18841.1"/>
    <property type="molecule type" value="Genomic_DNA"/>
</dbReference>
<dbReference type="KEGG" id="mic:Mic7113_3086"/>
<proteinExistence type="predicted"/>
<evidence type="ECO:0000313" key="2">
    <source>
        <dbReference type="Proteomes" id="UP000010471"/>
    </source>
</evidence>
<dbReference type="AlphaFoldDB" id="K9WGA9"/>
<protein>
    <recommendedName>
        <fullName evidence="3">DUF1579 domain-containing protein</fullName>
    </recommendedName>
</protein>
<dbReference type="eggNOG" id="ENOG50305GB">
    <property type="taxonomic scope" value="Bacteria"/>
</dbReference>
<gene>
    <name evidence="1" type="ORF">Mic7113_3086</name>
</gene>
<dbReference type="OrthoDB" id="512336at2"/>
<dbReference type="STRING" id="1173027.Mic7113_3086"/>
<reference evidence="1 2" key="1">
    <citation type="submission" date="2012-06" db="EMBL/GenBank/DDBJ databases">
        <title>Finished chromosome of genome of Microcoleus sp. PCC 7113.</title>
        <authorList>
            <consortium name="US DOE Joint Genome Institute"/>
            <person name="Gugger M."/>
            <person name="Coursin T."/>
            <person name="Rippka R."/>
            <person name="Tandeau De Marsac N."/>
            <person name="Huntemann M."/>
            <person name="Wei C.-L."/>
            <person name="Han J."/>
            <person name="Detter J.C."/>
            <person name="Han C."/>
            <person name="Tapia R."/>
            <person name="Chen A."/>
            <person name="Kyrpides N."/>
            <person name="Mavromatis K."/>
            <person name="Markowitz V."/>
            <person name="Szeto E."/>
            <person name="Ivanova N."/>
            <person name="Pagani I."/>
            <person name="Pati A."/>
            <person name="Goodwin L."/>
            <person name="Nordberg H.P."/>
            <person name="Cantor M.N."/>
            <person name="Hua S.X."/>
            <person name="Woyke T."/>
            <person name="Kerfeld C.A."/>
        </authorList>
    </citation>
    <scope>NUCLEOTIDE SEQUENCE [LARGE SCALE GENOMIC DNA]</scope>
    <source>
        <strain evidence="1 2">PCC 7113</strain>
    </source>
</reference>
<organism evidence="1 2">
    <name type="scientific">Allocoleopsis franciscana PCC 7113</name>
    <dbReference type="NCBI Taxonomy" id="1173027"/>
    <lineage>
        <taxon>Bacteria</taxon>
        <taxon>Bacillati</taxon>
        <taxon>Cyanobacteriota</taxon>
        <taxon>Cyanophyceae</taxon>
        <taxon>Coleofasciculales</taxon>
        <taxon>Coleofasciculaceae</taxon>
        <taxon>Allocoleopsis</taxon>
        <taxon>Allocoleopsis franciscana</taxon>
    </lineage>
</organism>
<dbReference type="InterPro" id="IPR011473">
    <property type="entry name" value="DUF1579"/>
</dbReference>
<dbReference type="PATRIC" id="fig|1173027.3.peg.3402"/>
<keyword evidence="2" id="KW-1185">Reference proteome</keyword>
<name>K9WGA9_9CYAN</name>
<sequence length="113" mass="12862">METNQTGQTSHMPVQPQKEHQWLQKLVGEWTYETEGLMEPEQPPVKSTGTETVRSLGGLWILAEGQGEMPGCGPATTLMALGYDPQKQRFRREDYLMRLNLLLDDTTYSYLSI</sequence>
<evidence type="ECO:0000313" key="1">
    <source>
        <dbReference type="EMBL" id="AFZ18841.1"/>
    </source>
</evidence>
<evidence type="ECO:0008006" key="3">
    <source>
        <dbReference type="Google" id="ProtNLM"/>
    </source>
</evidence>
<dbReference type="Proteomes" id="UP000010471">
    <property type="component" value="Chromosome"/>
</dbReference>
<dbReference type="Pfam" id="PF07617">
    <property type="entry name" value="DUF1579"/>
    <property type="match status" value="1"/>
</dbReference>
<accession>K9WGA9</accession>
<dbReference type="HOGENOM" id="CLU_2130617_0_0_3"/>